<dbReference type="Proteomes" id="UP000054776">
    <property type="component" value="Unassembled WGS sequence"/>
</dbReference>
<dbReference type="InParanoid" id="A0A0V0YWT4"/>
<gene>
    <name evidence="2" type="ORF">T01_11058</name>
</gene>
<proteinExistence type="predicted"/>
<dbReference type="AlphaFoldDB" id="A0A0V0YWT4"/>
<evidence type="ECO:0000313" key="2">
    <source>
        <dbReference type="EMBL" id="KRY04640.1"/>
    </source>
</evidence>
<dbReference type="EMBL" id="JYDH01004172">
    <property type="protein sequence ID" value="KRY04640.1"/>
    <property type="molecule type" value="Genomic_DNA"/>
</dbReference>
<evidence type="ECO:0000256" key="1">
    <source>
        <dbReference type="SAM" id="MobiDB-lite"/>
    </source>
</evidence>
<protein>
    <submittedName>
        <fullName evidence="2">Uncharacterized protein</fullName>
    </submittedName>
</protein>
<reference evidence="2 3" key="1">
    <citation type="submission" date="2015-01" db="EMBL/GenBank/DDBJ databases">
        <title>Evolution of Trichinella species and genotypes.</title>
        <authorList>
            <person name="Korhonen P.K."/>
            <person name="Edoardo P."/>
            <person name="Giuseppe L.R."/>
            <person name="Gasser R.B."/>
        </authorList>
    </citation>
    <scope>NUCLEOTIDE SEQUENCE [LARGE SCALE GENOMIC DNA]</scope>
    <source>
        <strain evidence="2">ISS3</strain>
    </source>
</reference>
<organism evidence="2 3">
    <name type="scientific">Trichinella spiralis</name>
    <name type="common">Trichina worm</name>
    <dbReference type="NCBI Taxonomy" id="6334"/>
    <lineage>
        <taxon>Eukaryota</taxon>
        <taxon>Metazoa</taxon>
        <taxon>Ecdysozoa</taxon>
        <taxon>Nematoda</taxon>
        <taxon>Enoplea</taxon>
        <taxon>Dorylaimia</taxon>
        <taxon>Trichinellida</taxon>
        <taxon>Trichinellidae</taxon>
        <taxon>Trichinella</taxon>
    </lineage>
</organism>
<name>A0A0V0YWT4_TRISP</name>
<comment type="caution">
    <text evidence="2">The sequence shown here is derived from an EMBL/GenBank/DDBJ whole genome shotgun (WGS) entry which is preliminary data.</text>
</comment>
<sequence length="32" mass="3690">MVQRKSTKAYGTKQITDGPKRNKRRQEDPSKG</sequence>
<evidence type="ECO:0000313" key="3">
    <source>
        <dbReference type="Proteomes" id="UP000054776"/>
    </source>
</evidence>
<accession>A0A0V0YWT4</accession>
<keyword evidence="3" id="KW-1185">Reference proteome</keyword>
<feature type="region of interest" description="Disordered" evidence="1">
    <location>
        <begin position="1"/>
        <end position="32"/>
    </location>
</feature>